<dbReference type="InterPro" id="IPR011747">
    <property type="entry name" value="CHP02241"/>
</dbReference>
<dbReference type="EMBL" id="JAELXT010000021">
    <property type="protein sequence ID" value="MBJ6127186.1"/>
    <property type="molecule type" value="Genomic_DNA"/>
</dbReference>
<dbReference type="Pfam" id="PF06841">
    <property type="entry name" value="Phage_T4_gp19"/>
    <property type="match status" value="1"/>
</dbReference>
<gene>
    <name evidence="1" type="ORF">JAO75_17425</name>
</gene>
<keyword evidence="2" id="KW-1185">Reference proteome</keyword>
<proteinExistence type="predicted"/>
<dbReference type="Proteomes" id="UP000620670">
    <property type="component" value="Unassembled WGS sequence"/>
</dbReference>
<protein>
    <submittedName>
        <fullName evidence="1">Phage tail protein</fullName>
    </submittedName>
</protein>
<comment type="caution">
    <text evidence="1">The sequence shown here is derived from an EMBL/GenBank/DDBJ whole genome shotgun (WGS) entry which is preliminary data.</text>
</comment>
<dbReference type="PANTHER" id="PTHR38009:SF1">
    <property type="entry name" value="CONSERVED HYPOTHETICAL PHAGE TAIL PROTEIN"/>
    <property type="match status" value="1"/>
</dbReference>
<organism evidence="1 2">
    <name type="scientific">Microvirga splendida</name>
    <dbReference type="NCBI Taxonomy" id="2795727"/>
    <lineage>
        <taxon>Bacteria</taxon>
        <taxon>Pseudomonadati</taxon>
        <taxon>Pseudomonadota</taxon>
        <taxon>Alphaproteobacteria</taxon>
        <taxon>Hyphomicrobiales</taxon>
        <taxon>Methylobacteriaceae</taxon>
        <taxon>Microvirga</taxon>
    </lineage>
</organism>
<name>A0ABS0Y4F7_9HYPH</name>
<dbReference type="RefSeq" id="WP_199050415.1">
    <property type="nucleotide sequence ID" value="NZ_JAELXT010000021.1"/>
</dbReference>
<dbReference type="InterPro" id="IPR010667">
    <property type="entry name" value="Phage_T4_Gp19"/>
</dbReference>
<reference evidence="2" key="1">
    <citation type="submission" date="2020-12" db="EMBL/GenBank/DDBJ databases">
        <title>Hymenobacter sp.</title>
        <authorList>
            <person name="Kim M.K."/>
        </authorList>
    </citation>
    <scope>NUCLEOTIDE SEQUENCE [LARGE SCALE GENOMIC DNA]</scope>
    <source>
        <strain evidence="2">BT325</strain>
    </source>
</reference>
<evidence type="ECO:0000313" key="2">
    <source>
        <dbReference type="Proteomes" id="UP000620670"/>
    </source>
</evidence>
<accession>A0ABS0Y4F7</accession>
<dbReference type="PANTHER" id="PTHR38009">
    <property type="entry name" value="CONSERVED HYPOTHETICAL PHAGE TAIL PROTEIN"/>
    <property type="match status" value="1"/>
</dbReference>
<evidence type="ECO:0000313" key="1">
    <source>
        <dbReference type="EMBL" id="MBJ6127186.1"/>
    </source>
</evidence>
<dbReference type="NCBIfam" id="TIGR02241">
    <property type="entry name" value="conserved hypothetical phage tail region protein"/>
    <property type="match status" value="1"/>
</dbReference>
<sequence>MARKDPLRNFRFRLEIDGITQANFSEVAIGETATDVVEYRDGNEPGPLRKLSGLTKYGNVTLKWGVTDSMELEEWHDAIAAGQIQSNRKNVAIIVMDEAGQDKARFVVSEAWPSKYTVTGLNGKGNEVWVESIELVNEGVEREM</sequence>